<organism evidence="1 2">
    <name type="scientific">Ancylobacter mangrovi</name>
    <dbReference type="NCBI Taxonomy" id="2972472"/>
    <lineage>
        <taxon>Bacteria</taxon>
        <taxon>Pseudomonadati</taxon>
        <taxon>Pseudomonadota</taxon>
        <taxon>Alphaproteobacteria</taxon>
        <taxon>Hyphomicrobiales</taxon>
        <taxon>Xanthobacteraceae</taxon>
        <taxon>Ancylobacter</taxon>
    </lineage>
</organism>
<name>A0A9X2PGP0_9HYPH</name>
<accession>A0A9X2PGP0</accession>
<evidence type="ECO:0000313" key="1">
    <source>
        <dbReference type="EMBL" id="MCS0495705.1"/>
    </source>
</evidence>
<protein>
    <submittedName>
        <fullName evidence="1">BON domain-containing protein</fullName>
    </submittedName>
</protein>
<comment type="caution">
    <text evidence="1">The sequence shown here is derived from an EMBL/GenBank/DDBJ whole genome shotgun (WGS) entry which is preliminary data.</text>
</comment>
<dbReference type="Proteomes" id="UP001151088">
    <property type="component" value="Unassembled WGS sequence"/>
</dbReference>
<keyword evidence="2" id="KW-1185">Reference proteome</keyword>
<reference evidence="1" key="1">
    <citation type="submission" date="2022-08" db="EMBL/GenBank/DDBJ databases">
        <authorList>
            <person name="Li F."/>
        </authorList>
    </citation>
    <scope>NUCLEOTIDE SEQUENCE</scope>
    <source>
        <strain evidence="1">MQZ15Z-1</strain>
    </source>
</reference>
<dbReference type="EMBL" id="JANTHZ010000004">
    <property type="protein sequence ID" value="MCS0495705.1"/>
    <property type="molecule type" value="Genomic_DNA"/>
</dbReference>
<evidence type="ECO:0000313" key="2">
    <source>
        <dbReference type="Proteomes" id="UP001151088"/>
    </source>
</evidence>
<dbReference type="RefSeq" id="WP_258732871.1">
    <property type="nucleotide sequence ID" value="NZ_JANTHZ010000004.1"/>
</dbReference>
<gene>
    <name evidence="1" type="ORF">NVS89_11395</name>
</gene>
<dbReference type="AlphaFoldDB" id="A0A9X2PGP0"/>
<sequence>MENANLTQRLAEAIGRQSDDIAVDVSLDKRIITLKGKVTSRGEQIRIEDAVGRLAPDFTIIDKVKVEPY</sequence>
<proteinExistence type="predicted"/>